<dbReference type="AlphaFoldDB" id="A0A8H6ZGH1"/>
<accession>A0A8H6ZGH1</accession>
<reference evidence="2" key="1">
    <citation type="submission" date="2020-05" db="EMBL/GenBank/DDBJ databases">
        <title>Mycena genomes resolve the evolution of fungal bioluminescence.</title>
        <authorList>
            <person name="Tsai I.J."/>
        </authorList>
    </citation>
    <scope>NUCLEOTIDE SEQUENCE</scope>
    <source>
        <strain evidence="2">160909Yilan</strain>
    </source>
</reference>
<organism evidence="2 3">
    <name type="scientific">Mycena sanguinolenta</name>
    <dbReference type="NCBI Taxonomy" id="230812"/>
    <lineage>
        <taxon>Eukaryota</taxon>
        <taxon>Fungi</taxon>
        <taxon>Dikarya</taxon>
        <taxon>Basidiomycota</taxon>
        <taxon>Agaricomycotina</taxon>
        <taxon>Agaricomycetes</taxon>
        <taxon>Agaricomycetidae</taxon>
        <taxon>Agaricales</taxon>
        <taxon>Marasmiineae</taxon>
        <taxon>Mycenaceae</taxon>
        <taxon>Mycena</taxon>
    </lineage>
</organism>
<protein>
    <submittedName>
        <fullName evidence="2">Uncharacterized protein</fullName>
    </submittedName>
</protein>
<proteinExistence type="predicted"/>
<evidence type="ECO:0000313" key="2">
    <source>
        <dbReference type="EMBL" id="KAF7377084.1"/>
    </source>
</evidence>
<name>A0A8H6ZGH1_9AGAR</name>
<sequence>MGYTLRFSMMILSHFRRFWIAVGIPIFRWFMFMPSAYAIIFLPVLDLTYPKNQDFSEVFNYLFSVSRRYFFPSDCTNWIRRSTGRLCAELTPSNYYLWLDQYSPKSPASSGIYSWNAADAETITTFIDSLTLEQYHHICDRNLRQQQHFDLSASTTANLGAVLRRSNDLLEDSVEIAFLPNAAPIVYNWSISGRGTTEIMPNGWTRYFFIG</sequence>
<dbReference type="Proteomes" id="UP000623467">
    <property type="component" value="Unassembled WGS sequence"/>
</dbReference>
<keyword evidence="3" id="KW-1185">Reference proteome</keyword>
<dbReference type="OrthoDB" id="3067565at2759"/>
<keyword evidence="1" id="KW-1133">Transmembrane helix</keyword>
<gene>
    <name evidence="2" type="ORF">MSAN_00127000</name>
</gene>
<evidence type="ECO:0000256" key="1">
    <source>
        <dbReference type="SAM" id="Phobius"/>
    </source>
</evidence>
<dbReference type="EMBL" id="JACAZH010000001">
    <property type="protein sequence ID" value="KAF7377084.1"/>
    <property type="molecule type" value="Genomic_DNA"/>
</dbReference>
<feature type="transmembrane region" description="Helical" evidence="1">
    <location>
        <begin position="20"/>
        <end position="45"/>
    </location>
</feature>
<evidence type="ECO:0000313" key="3">
    <source>
        <dbReference type="Proteomes" id="UP000623467"/>
    </source>
</evidence>
<keyword evidence="1" id="KW-0472">Membrane</keyword>
<keyword evidence="1" id="KW-0812">Transmembrane</keyword>
<comment type="caution">
    <text evidence="2">The sequence shown here is derived from an EMBL/GenBank/DDBJ whole genome shotgun (WGS) entry which is preliminary data.</text>
</comment>